<protein>
    <recommendedName>
        <fullName evidence="4">Hydrolase</fullName>
    </recommendedName>
</protein>
<dbReference type="AlphaFoldDB" id="A0A0H4R3J7"/>
<dbReference type="STRING" id="1007676.ABM34_00445"/>
<proteinExistence type="predicted"/>
<evidence type="ECO:0000256" key="1">
    <source>
        <dbReference type="SAM" id="MobiDB-lite"/>
    </source>
</evidence>
<evidence type="ECO:0008006" key="4">
    <source>
        <dbReference type="Google" id="ProtNLM"/>
    </source>
</evidence>
<feature type="compositionally biased region" description="Basic and acidic residues" evidence="1">
    <location>
        <begin position="1"/>
        <end position="30"/>
    </location>
</feature>
<dbReference type="Proteomes" id="UP000036106">
    <property type="component" value="Chromosome"/>
</dbReference>
<dbReference type="PATRIC" id="fig|1007676.4.peg.96"/>
<dbReference type="OrthoDB" id="2080739at2"/>
<organism evidence="2 3">
    <name type="scientific">Companilactobacillus ginsenosidimutans</name>
    <dbReference type="NCBI Taxonomy" id="1007676"/>
    <lineage>
        <taxon>Bacteria</taxon>
        <taxon>Bacillati</taxon>
        <taxon>Bacillota</taxon>
        <taxon>Bacilli</taxon>
        <taxon>Lactobacillales</taxon>
        <taxon>Lactobacillaceae</taxon>
        <taxon>Companilactobacillus</taxon>
    </lineage>
</organism>
<evidence type="ECO:0000313" key="2">
    <source>
        <dbReference type="EMBL" id="AKP68350.1"/>
    </source>
</evidence>
<sequence length="156" mass="16419">MSLPGDKEVIPGIKGSEKDNAMEALKKAEPKPVAAPVQEVQPEPVAQPVQQEPVATLQVQAAAQPATQNVGTFKVSFYDPASLGSSMGYDGVAANLSVLPRGTRIKITTAQGEVWYKTVNDTGTFAYSNPQQIDVAMPNSMVPSYGITSATVEIIG</sequence>
<dbReference type="EMBL" id="CP012034">
    <property type="protein sequence ID" value="AKP68350.1"/>
    <property type="molecule type" value="Genomic_DNA"/>
</dbReference>
<feature type="region of interest" description="Disordered" evidence="1">
    <location>
        <begin position="1"/>
        <end position="37"/>
    </location>
</feature>
<keyword evidence="3" id="KW-1185">Reference proteome</keyword>
<dbReference type="KEGG" id="lgn:ABM34_00445"/>
<evidence type="ECO:0000313" key="3">
    <source>
        <dbReference type="Proteomes" id="UP000036106"/>
    </source>
</evidence>
<gene>
    <name evidence="2" type="ORF">ABM34_00445</name>
</gene>
<accession>A0A0H4R3J7</accession>
<name>A0A0H4R3J7_9LACO</name>
<reference evidence="3" key="1">
    <citation type="submission" date="2015-07" db="EMBL/GenBank/DDBJ databases">
        <title>Lactobacillus ginsenosidimutans/EMML 3141/ whole genome sequencing.</title>
        <authorList>
            <person name="Kim M.K."/>
            <person name="Im W.-T."/>
            <person name="Srinivasan S."/>
            <person name="Lee J.-J."/>
        </authorList>
    </citation>
    <scope>NUCLEOTIDE SEQUENCE [LARGE SCALE GENOMIC DNA]</scope>
    <source>
        <strain evidence="3">EMML 3041</strain>
    </source>
</reference>